<dbReference type="HAMAP" id="MF_01464_B">
    <property type="entry name" value="SecF_B"/>
    <property type="match status" value="1"/>
</dbReference>
<comment type="caution">
    <text evidence="11">The sequence shown here is derived from an EMBL/GenBank/DDBJ whole genome shotgun (WGS) entry which is preliminary data.</text>
</comment>
<keyword evidence="6 9" id="KW-1133">Transmembrane helix</keyword>
<comment type="similarity">
    <text evidence="9">Belongs to the SecD/SecF family. SecF subfamily.</text>
</comment>
<evidence type="ECO:0000256" key="9">
    <source>
        <dbReference type="HAMAP-Rule" id="MF_01464"/>
    </source>
</evidence>
<dbReference type="InterPro" id="IPR055344">
    <property type="entry name" value="SecD_SecF_C_bact"/>
</dbReference>
<evidence type="ECO:0000313" key="11">
    <source>
        <dbReference type="EMBL" id="GLC28629.1"/>
    </source>
</evidence>
<keyword evidence="7 9" id="KW-0811">Translocation</keyword>
<feature type="transmembrane region" description="Helical" evidence="9">
    <location>
        <begin position="12"/>
        <end position="31"/>
    </location>
</feature>
<dbReference type="Pfam" id="PF02355">
    <property type="entry name" value="SecD_SecF_C"/>
    <property type="match status" value="1"/>
</dbReference>
<gene>
    <name evidence="9 11" type="primary">secF</name>
    <name evidence="11" type="ORF">bsdE14_00390</name>
</gene>
<dbReference type="RefSeq" id="WP_264847889.1">
    <property type="nucleotide sequence ID" value="NZ_BRXR01000001.1"/>
</dbReference>
<dbReference type="InterPro" id="IPR022813">
    <property type="entry name" value="SecD/SecF_arch_bac"/>
</dbReference>
<evidence type="ECO:0000259" key="10">
    <source>
        <dbReference type="Pfam" id="PF02355"/>
    </source>
</evidence>
<evidence type="ECO:0000256" key="5">
    <source>
        <dbReference type="ARBA" id="ARBA00022927"/>
    </source>
</evidence>
<keyword evidence="3 9" id="KW-1003">Cell membrane</keyword>
<feature type="domain" description="Protein export membrane protein SecD/SecF C-terminal" evidence="10">
    <location>
        <begin position="110"/>
        <end position="284"/>
    </location>
</feature>
<evidence type="ECO:0000256" key="1">
    <source>
        <dbReference type="ARBA" id="ARBA00004651"/>
    </source>
</evidence>
<evidence type="ECO:0000256" key="8">
    <source>
        <dbReference type="ARBA" id="ARBA00023136"/>
    </source>
</evidence>
<dbReference type="InterPro" id="IPR005665">
    <property type="entry name" value="SecF_bac"/>
</dbReference>
<feature type="transmembrane region" description="Helical" evidence="9">
    <location>
        <begin position="154"/>
        <end position="175"/>
    </location>
</feature>
<dbReference type="NCBIfam" id="TIGR00916">
    <property type="entry name" value="2A0604s01"/>
    <property type="match status" value="1"/>
</dbReference>
<dbReference type="SUPFAM" id="SSF82866">
    <property type="entry name" value="Multidrug efflux transporter AcrB transmembrane domain"/>
    <property type="match status" value="1"/>
</dbReference>
<dbReference type="InterPro" id="IPR022645">
    <property type="entry name" value="SecD/SecF_bac"/>
</dbReference>
<keyword evidence="2 9" id="KW-0813">Transport</keyword>
<dbReference type="NCBIfam" id="TIGR00966">
    <property type="entry name" value="transloc_SecF"/>
    <property type="match status" value="1"/>
</dbReference>
<comment type="subcellular location">
    <subcellularLocation>
        <location evidence="1 9">Cell membrane</location>
        <topology evidence="1 9">Multi-pass membrane protein</topology>
    </subcellularLocation>
</comment>
<dbReference type="PRINTS" id="PR01755">
    <property type="entry name" value="SECFTRNLCASE"/>
</dbReference>
<dbReference type="Proteomes" id="UP001208567">
    <property type="component" value="Unassembled WGS sequence"/>
</dbReference>
<evidence type="ECO:0000256" key="2">
    <source>
        <dbReference type="ARBA" id="ARBA00022448"/>
    </source>
</evidence>
<protein>
    <recommendedName>
        <fullName evidence="9">Protein-export membrane protein SecF</fullName>
    </recommendedName>
</protein>
<comment type="function">
    <text evidence="9">Part of the Sec protein translocase complex. Interacts with the SecYEG preprotein conducting channel. SecDF uses the proton motive force (PMF) to complete protein translocation after the ATP-dependent function of SecA.</text>
</comment>
<name>A0ABQ5N099_9CLOT</name>
<keyword evidence="8 9" id="KW-0472">Membrane</keyword>
<organism evidence="11 12">
    <name type="scientific">Clostridium omnivorum</name>
    <dbReference type="NCBI Taxonomy" id="1604902"/>
    <lineage>
        <taxon>Bacteria</taxon>
        <taxon>Bacillati</taxon>
        <taxon>Bacillota</taxon>
        <taxon>Clostridia</taxon>
        <taxon>Eubacteriales</taxon>
        <taxon>Clostridiaceae</taxon>
        <taxon>Clostridium</taxon>
    </lineage>
</organism>
<dbReference type="EMBL" id="BRXR01000001">
    <property type="protein sequence ID" value="GLC28629.1"/>
    <property type="molecule type" value="Genomic_DNA"/>
</dbReference>
<evidence type="ECO:0000256" key="3">
    <source>
        <dbReference type="ARBA" id="ARBA00022475"/>
    </source>
</evidence>
<evidence type="ECO:0000256" key="6">
    <source>
        <dbReference type="ARBA" id="ARBA00022989"/>
    </source>
</evidence>
<feature type="transmembrane region" description="Helical" evidence="9">
    <location>
        <begin position="130"/>
        <end position="147"/>
    </location>
</feature>
<feature type="transmembrane region" description="Helical" evidence="9">
    <location>
        <begin position="181"/>
        <end position="202"/>
    </location>
</feature>
<feature type="transmembrane region" description="Helical" evidence="9">
    <location>
        <begin position="256"/>
        <end position="282"/>
    </location>
</feature>
<sequence>MLKIIEKTKIWFAISIIIIVAGFIGIAVNGLNFGLDFTGGTVVKIDMGKDFNKTEADEIVLKYAKDAVTNKAIPEGKTTPEYEIKSNKLSGEEVASMYNDLKTKYTLKEGSLLDQNTVGGTIGNELKQKASWALALATVAMLIYVGIRFEFKFGFAAIIALLHDVLITLGVYALYKVPVDSAFIAAMLTVIGYSINDTIVVFDRIRENQKYFRGKDVTELANASITQTMTRSINTVLTVLITITAVYIFVPSVRNFAFPLIIGIASGCYSSIFIASPIWVLLKKRSSKAKRAIA</sequence>
<evidence type="ECO:0000313" key="12">
    <source>
        <dbReference type="Proteomes" id="UP001208567"/>
    </source>
</evidence>
<dbReference type="PANTHER" id="PTHR30081">
    <property type="entry name" value="PROTEIN-EXPORT MEMBRANE PROTEIN SEC"/>
    <property type="match status" value="1"/>
</dbReference>
<dbReference type="Pfam" id="PF07549">
    <property type="entry name" value="Sec_GG"/>
    <property type="match status" value="1"/>
</dbReference>
<proteinExistence type="inferred from homology"/>
<feature type="transmembrane region" description="Helical" evidence="9">
    <location>
        <begin position="232"/>
        <end position="250"/>
    </location>
</feature>
<accession>A0ABQ5N099</accession>
<evidence type="ECO:0000256" key="4">
    <source>
        <dbReference type="ARBA" id="ARBA00022692"/>
    </source>
</evidence>
<dbReference type="PANTHER" id="PTHR30081:SF8">
    <property type="entry name" value="PROTEIN TRANSLOCASE SUBUNIT SECF"/>
    <property type="match status" value="1"/>
</dbReference>
<dbReference type="Gene3D" id="1.20.1640.10">
    <property type="entry name" value="Multidrug efflux transporter AcrB transmembrane domain"/>
    <property type="match status" value="1"/>
</dbReference>
<dbReference type="InterPro" id="IPR022646">
    <property type="entry name" value="SecD/SecF_CS"/>
</dbReference>
<evidence type="ECO:0000256" key="7">
    <source>
        <dbReference type="ARBA" id="ARBA00023010"/>
    </source>
</evidence>
<comment type="subunit">
    <text evidence="9">Forms a complex with SecD. Part of the essential Sec protein translocation apparatus which comprises SecA, SecYEG and auxiliary proteins SecDF. Other proteins may also be involved.</text>
</comment>
<reference evidence="11 12" key="1">
    <citation type="journal article" date="2024" name="Int. J. Syst. Evol. Microbiol.">
        <title>Clostridium omnivorum sp. nov., isolated from anoxic soil under the treatment of reductive soil disinfestation.</title>
        <authorList>
            <person name="Ueki A."/>
            <person name="Tonouchi A."/>
            <person name="Kaku N."/>
            <person name="Honma S."/>
            <person name="Ueki K."/>
        </authorList>
    </citation>
    <scope>NUCLEOTIDE SEQUENCE [LARGE SCALE GENOMIC DNA]</scope>
    <source>
        <strain evidence="11 12">E14</strain>
    </source>
</reference>
<keyword evidence="4 9" id="KW-0812">Transmembrane</keyword>
<keyword evidence="5 9" id="KW-0653">Protein transport</keyword>
<keyword evidence="12" id="KW-1185">Reference proteome</keyword>
<dbReference type="InterPro" id="IPR048634">
    <property type="entry name" value="SecD_SecF_C"/>
</dbReference>